<proteinExistence type="predicted"/>
<protein>
    <submittedName>
        <fullName evidence="2">Uncharacterized protein</fullName>
    </submittedName>
</protein>
<dbReference type="AlphaFoldDB" id="A0A0C3A080"/>
<feature type="compositionally biased region" description="Acidic residues" evidence="1">
    <location>
        <begin position="202"/>
        <end position="214"/>
    </location>
</feature>
<dbReference type="InParanoid" id="A0A0C3A080"/>
<evidence type="ECO:0000313" key="2">
    <source>
        <dbReference type="EMBL" id="KIM58077.1"/>
    </source>
</evidence>
<accession>A0A0C3A080</accession>
<reference evidence="2 3" key="1">
    <citation type="submission" date="2014-04" db="EMBL/GenBank/DDBJ databases">
        <authorList>
            <consortium name="DOE Joint Genome Institute"/>
            <person name="Kuo A."/>
            <person name="Kohler A."/>
            <person name="Nagy L.G."/>
            <person name="Floudas D."/>
            <person name="Copeland A."/>
            <person name="Barry K.W."/>
            <person name="Cichocki N."/>
            <person name="Veneault-Fourrey C."/>
            <person name="LaButti K."/>
            <person name="Lindquist E.A."/>
            <person name="Lipzen A."/>
            <person name="Lundell T."/>
            <person name="Morin E."/>
            <person name="Murat C."/>
            <person name="Sun H."/>
            <person name="Tunlid A."/>
            <person name="Henrissat B."/>
            <person name="Grigoriev I.V."/>
            <person name="Hibbett D.S."/>
            <person name="Martin F."/>
            <person name="Nordberg H.P."/>
            <person name="Cantor M.N."/>
            <person name="Hua S.X."/>
        </authorList>
    </citation>
    <scope>NUCLEOTIDE SEQUENCE [LARGE SCALE GENOMIC DNA]</scope>
    <source>
        <strain evidence="2 3">Foug A</strain>
    </source>
</reference>
<keyword evidence="3" id="KW-1185">Reference proteome</keyword>
<dbReference type="HOGENOM" id="CLU_085135_1_0_1"/>
<sequence length="214" mass="24257">DPDYILQPPYEKDYELDQDLHKRIAWYFGEVLGKLISEVKKLLPMTALFTAGKLRIQHGGDLFQTKQVLRRLGALEQRNCYFEIMYETHAGATLVRTGYGNLEKIIALHVPAVSFLFFGPLREKTILVTLVKPWDTDGKVAFKSSVFFKTSKARIIMDLRSLKAVVGLVKTRGKWGIIDRMPGTTPTCFADDMMTGGPSGEHEDDELNEDNFIL</sequence>
<feature type="region of interest" description="Disordered" evidence="1">
    <location>
        <begin position="195"/>
        <end position="214"/>
    </location>
</feature>
<feature type="non-terminal residue" evidence="2">
    <location>
        <position position="1"/>
    </location>
</feature>
<evidence type="ECO:0000313" key="3">
    <source>
        <dbReference type="Proteomes" id="UP000053989"/>
    </source>
</evidence>
<gene>
    <name evidence="2" type="ORF">SCLCIDRAFT_129017</name>
</gene>
<dbReference type="STRING" id="1036808.A0A0C3A080"/>
<dbReference type="EMBL" id="KN822091">
    <property type="protein sequence ID" value="KIM58077.1"/>
    <property type="molecule type" value="Genomic_DNA"/>
</dbReference>
<reference evidence="3" key="2">
    <citation type="submission" date="2015-01" db="EMBL/GenBank/DDBJ databases">
        <title>Evolutionary Origins and Diversification of the Mycorrhizal Mutualists.</title>
        <authorList>
            <consortium name="DOE Joint Genome Institute"/>
            <consortium name="Mycorrhizal Genomics Consortium"/>
            <person name="Kohler A."/>
            <person name="Kuo A."/>
            <person name="Nagy L.G."/>
            <person name="Floudas D."/>
            <person name="Copeland A."/>
            <person name="Barry K.W."/>
            <person name="Cichocki N."/>
            <person name="Veneault-Fourrey C."/>
            <person name="LaButti K."/>
            <person name="Lindquist E.A."/>
            <person name="Lipzen A."/>
            <person name="Lundell T."/>
            <person name="Morin E."/>
            <person name="Murat C."/>
            <person name="Riley R."/>
            <person name="Ohm R."/>
            <person name="Sun H."/>
            <person name="Tunlid A."/>
            <person name="Henrissat B."/>
            <person name="Grigoriev I.V."/>
            <person name="Hibbett D.S."/>
            <person name="Martin F."/>
        </authorList>
    </citation>
    <scope>NUCLEOTIDE SEQUENCE [LARGE SCALE GENOMIC DNA]</scope>
    <source>
        <strain evidence="3">Foug A</strain>
    </source>
</reference>
<dbReference type="OrthoDB" id="3242924at2759"/>
<evidence type="ECO:0000256" key="1">
    <source>
        <dbReference type="SAM" id="MobiDB-lite"/>
    </source>
</evidence>
<name>A0A0C3A080_9AGAM</name>
<organism evidence="2 3">
    <name type="scientific">Scleroderma citrinum Foug A</name>
    <dbReference type="NCBI Taxonomy" id="1036808"/>
    <lineage>
        <taxon>Eukaryota</taxon>
        <taxon>Fungi</taxon>
        <taxon>Dikarya</taxon>
        <taxon>Basidiomycota</taxon>
        <taxon>Agaricomycotina</taxon>
        <taxon>Agaricomycetes</taxon>
        <taxon>Agaricomycetidae</taxon>
        <taxon>Boletales</taxon>
        <taxon>Sclerodermatineae</taxon>
        <taxon>Sclerodermataceae</taxon>
        <taxon>Scleroderma</taxon>
    </lineage>
</organism>
<dbReference type="Proteomes" id="UP000053989">
    <property type="component" value="Unassembled WGS sequence"/>
</dbReference>